<dbReference type="GO" id="GO:0005840">
    <property type="term" value="C:ribosome"/>
    <property type="evidence" value="ECO:0007669"/>
    <property type="project" value="InterPro"/>
</dbReference>
<protein>
    <submittedName>
        <fullName evidence="1">Uncharacterized protein</fullName>
    </submittedName>
</protein>
<dbReference type="GO" id="GO:0006412">
    <property type="term" value="P:translation"/>
    <property type="evidence" value="ECO:0007669"/>
    <property type="project" value="InterPro"/>
</dbReference>
<comment type="caution">
    <text evidence="1">The sequence shown here is derived from an EMBL/GenBank/DDBJ whole genome shotgun (WGS) entry which is preliminary data.</text>
</comment>
<reference evidence="1" key="1">
    <citation type="journal article" date="2023" name="Mol. Biol. Evol.">
        <title>Third-Generation Sequencing Reveals the Adaptive Role of the Epigenome in Three Deep-Sea Polychaetes.</title>
        <authorList>
            <person name="Perez M."/>
            <person name="Aroh O."/>
            <person name="Sun Y."/>
            <person name="Lan Y."/>
            <person name="Juniper S.K."/>
            <person name="Young C.R."/>
            <person name="Angers B."/>
            <person name="Qian P.Y."/>
        </authorList>
    </citation>
    <scope>NUCLEOTIDE SEQUENCE</scope>
    <source>
        <strain evidence="1">R07B-5</strain>
    </source>
</reference>
<proteinExistence type="predicted"/>
<name>A0AAD9PD34_RIDPI</name>
<evidence type="ECO:0000313" key="2">
    <source>
        <dbReference type="Proteomes" id="UP001209878"/>
    </source>
</evidence>
<sequence>MDGISTVTWGLDIVLVPALSRSCVWWGSSHPSAGGHEHQDPFIQDRRTNFKKFHDSKIKFPLPHRVSRRLHHPRFTTNRPHTSFAFRTVTWGLDIVLWPALSRSCVWWGSSHPSAGGHEHQDPFIQDRRTNFKKFHVFVRCVVDCITIDSKIKFPLPHRVSRRLHHPRFTTNRPHTSF</sequence>
<dbReference type="AlphaFoldDB" id="A0AAD9PD34"/>
<evidence type="ECO:0000313" key="1">
    <source>
        <dbReference type="EMBL" id="KAK2192616.1"/>
    </source>
</evidence>
<dbReference type="Proteomes" id="UP001209878">
    <property type="component" value="Unassembled WGS sequence"/>
</dbReference>
<dbReference type="EMBL" id="JAODUO010000027">
    <property type="protein sequence ID" value="KAK2192616.1"/>
    <property type="molecule type" value="Genomic_DNA"/>
</dbReference>
<gene>
    <name evidence="1" type="ORF">NP493_26g07070</name>
</gene>
<dbReference type="InterPro" id="IPR021138">
    <property type="entry name" value="Ribosomal_eL20_eukaryotes"/>
</dbReference>
<accession>A0AAD9PD34</accession>
<dbReference type="PANTHER" id="PTHR10052">
    <property type="entry name" value="60S RIBOSOMAL PROTEIN L18A"/>
    <property type="match status" value="1"/>
</dbReference>
<organism evidence="1 2">
    <name type="scientific">Ridgeia piscesae</name>
    <name type="common">Tubeworm</name>
    <dbReference type="NCBI Taxonomy" id="27915"/>
    <lineage>
        <taxon>Eukaryota</taxon>
        <taxon>Metazoa</taxon>
        <taxon>Spiralia</taxon>
        <taxon>Lophotrochozoa</taxon>
        <taxon>Annelida</taxon>
        <taxon>Polychaeta</taxon>
        <taxon>Sedentaria</taxon>
        <taxon>Canalipalpata</taxon>
        <taxon>Sabellida</taxon>
        <taxon>Siboglinidae</taxon>
        <taxon>Ridgeia</taxon>
    </lineage>
</organism>
<dbReference type="GO" id="GO:0003735">
    <property type="term" value="F:structural constituent of ribosome"/>
    <property type="evidence" value="ECO:0007669"/>
    <property type="project" value="InterPro"/>
</dbReference>
<keyword evidence="2" id="KW-1185">Reference proteome</keyword>